<evidence type="ECO:0000313" key="1">
    <source>
        <dbReference type="EMBL" id="KAL3581291.1"/>
    </source>
</evidence>
<organism evidence="1 2">
    <name type="scientific">Populus alba</name>
    <name type="common">White poplar</name>
    <dbReference type="NCBI Taxonomy" id="43335"/>
    <lineage>
        <taxon>Eukaryota</taxon>
        <taxon>Viridiplantae</taxon>
        <taxon>Streptophyta</taxon>
        <taxon>Embryophyta</taxon>
        <taxon>Tracheophyta</taxon>
        <taxon>Spermatophyta</taxon>
        <taxon>Magnoliopsida</taxon>
        <taxon>eudicotyledons</taxon>
        <taxon>Gunneridae</taxon>
        <taxon>Pentapetalae</taxon>
        <taxon>rosids</taxon>
        <taxon>fabids</taxon>
        <taxon>Malpighiales</taxon>
        <taxon>Salicaceae</taxon>
        <taxon>Saliceae</taxon>
        <taxon>Populus</taxon>
    </lineage>
</organism>
<gene>
    <name evidence="1" type="ORF">D5086_015623</name>
</gene>
<sequence length="754" mass="84558">MAQPHLTGPYCPPPFPLKPQLPLHTLIPKPQLSNPLPATIISTTAMEPVVEDLTDDLDNLSLASTTTTTTAAETRHSTGSGSETTWTTSTSSLVSNSCKPHHPPQCDQCWHAIQRDNCDNSPLTLADLRFVHKLGSGDIGSVYLVELKEGNGCLFAAKVMDKKEMATRNKESRARIEREILEMLEHPFLPTLYATLDSPRWSCLLTEFCPGGDLHVLRQQQPDRRFGEAAIRFYASEVVAALEYLHMMGIVYRDLKPENVLVRSDGHIMLTDFDLSLKDDNSPSTAQIISDQNQPTTASSTRDYPSETSQFATSSLPADMTPGGNSVDPLSFKFPPKRDRYRSGLTEKDRSERSKRFESTAAVKLQKVYRSYRTRRRLADSAVVAEELWWRALDYARLNHSTVSFFSFDKPETAASRWSRISLNASKIDPRHRYGHNLNLYHEEWCKTDALQPFFYWLDIGDGKEIDLKDCPRTRLCQECIQYLGPQERELYEYIIAEGTVVHKQNGNLLDTNQGLEGSKWIFVMSTCRKLYAGEKKKGAFHHSSFLAGGTTLAAGRLTAENGKLRSISAYSGHYRPTNQNLGGFLAFLEENGINLNEIRVLTPEDSESCESRELSQDRSKFGWSMDSKPSKLHASSKINNYQPSESSMSSQATRTCSYKRMLSANIQNTKANVPKKAILQRIKSKNEASSYQLGHQLSLKWSTGAGPRIGCVADYPLKLREQALTFVYLSPSADLRKPSASELPVRTEVIAEC</sequence>
<keyword evidence="2" id="KW-1185">Reference proteome</keyword>
<name>A0ACC4BSB1_POPAL</name>
<dbReference type="Proteomes" id="UP000309997">
    <property type="component" value="Unassembled WGS sequence"/>
</dbReference>
<evidence type="ECO:0000313" key="2">
    <source>
        <dbReference type="Proteomes" id="UP000309997"/>
    </source>
</evidence>
<proteinExistence type="predicted"/>
<protein>
    <submittedName>
        <fullName evidence="1">Uncharacterized protein</fullName>
    </submittedName>
</protein>
<reference evidence="1 2" key="1">
    <citation type="journal article" date="2024" name="Plant Biotechnol. J.">
        <title>Genome and CRISPR/Cas9 system of a widespread forest tree (Populus alba) in the world.</title>
        <authorList>
            <person name="Liu Y.J."/>
            <person name="Jiang P.F."/>
            <person name="Han X.M."/>
            <person name="Li X.Y."/>
            <person name="Wang H.M."/>
            <person name="Wang Y.J."/>
            <person name="Wang X.X."/>
            <person name="Zeng Q.Y."/>
        </authorList>
    </citation>
    <scope>NUCLEOTIDE SEQUENCE [LARGE SCALE GENOMIC DNA]</scope>
    <source>
        <strain evidence="2">cv. PAL-ZL1</strain>
    </source>
</reference>
<comment type="caution">
    <text evidence="1">The sequence shown here is derived from an EMBL/GenBank/DDBJ whole genome shotgun (WGS) entry which is preliminary data.</text>
</comment>
<accession>A0ACC4BSB1</accession>
<dbReference type="EMBL" id="RCHU02000008">
    <property type="protein sequence ID" value="KAL3581291.1"/>
    <property type="molecule type" value="Genomic_DNA"/>
</dbReference>